<organism evidence="1 2">
    <name type="scientific">Campylobacter rectus</name>
    <name type="common">Wolinella recta</name>
    <dbReference type="NCBI Taxonomy" id="203"/>
    <lineage>
        <taxon>Bacteria</taxon>
        <taxon>Pseudomonadati</taxon>
        <taxon>Campylobacterota</taxon>
        <taxon>Epsilonproteobacteria</taxon>
        <taxon>Campylobacterales</taxon>
        <taxon>Campylobacteraceae</taxon>
        <taxon>Campylobacter</taxon>
    </lineage>
</organism>
<dbReference type="SUPFAM" id="SSF160544">
    <property type="entry name" value="EscU C-terminal domain-like"/>
    <property type="match status" value="1"/>
</dbReference>
<proteinExistence type="predicted"/>
<dbReference type="AlphaFoldDB" id="A0A6G5QPB3"/>
<evidence type="ECO:0000313" key="1">
    <source>
        <dbReference type="EMBL" id="QCD47402.1"/>
    </source>
</evidence>
<dbReference type="Gene3D" id="3.40.1690.10">
    <property type="entry name" value="secretion proteins EscU"/>
    <property type="match status" value="1"/>
</dbReference>
<dbReference type="EMBL" id="CP012543">
    <property type="protein sequence ID" value="QCD47402.1"/>
    <property type="molecule type" value="Genomic_DNA"/>
</dbReference>
<gene>
    <name evidence="1" type="ORF">CRECT_1776</name>
</gene>
<name>A0A6G5QPB3_CAMRE</name>
<reference evidence="1 2" key="1">
    <citation type="submission" date="2016-07" db="EMBL/GenBank/DDBJ databases">
        <title>Comparative genomics of the Campylobacter concisus group.</title>
        <authorList>
            <person name="Miller W.G."/>
            <person name="Yee E."/>
            <person name="Chapman M.H."/>
            <person name="Huynh S."/>
            <person name="Bono J.L."/>
            <person name="On S.L.W."/>
            <person name="StLeger J."/>
            <person name="Foster G."/>
            <person name="Parker C.T."/>
        </authorList>
    </citation>
    <scope>NUCLEOTIDE SEQUENCE [LARGE SCALE GENOMIC DNA]</scope>
    <source>
        <strain evidence="1 2">ATCC 33238</strain>
    </source>
</reference>
<dbReference type="KEGG" id="crx:CRECT_1776"/>
<sequence>MTRNPYLRRNLSINLPLFFYNNLKFYQKPRKMPYENFKSKNHLAAKIAANARKFGVQTLQNEELVNILLKAEKLEISAERREAAERIFTGLMNIEESVQLSG</sequence>
<dbReference type="Proteomes" id="UP000502377">
    <property type="component" value="Chromosome"/>
</dbReference>
<accession>A0A6G5QPB3</accession>
<protein>
    <submittedName>
        <fullName evidence="1">Uncharacterized protein</fullName>
    </submittedName>
</protein>
<evidence type="ECO:0000313" key="2">
    <source>
        <dbReference type="Proteomes" id="UP000502377"/>
    </source>
</evidence>
<dbReference type="InterPro" id="IPR029025">
    <property type="entry name" value="T3SS_substrate_exporter_C"/>
</dbReference>